<comment type="caution">
    <text evidence="1">The sequence shown here is derived from an EMBL/GenBank/DDBJ whole genome shotgun (WGS) entry which is preliminary data.</text>
</comment>
<keyword evidence="2" id="KW-1185">Reference proteome</keyword>
<protein>
    <submittedName>
        <fullName evidence="1">Uncharacterized protein</fullName>
    </submittedName>
</protein>
<gene>
    <name evidence="1" type="ORF">GCM10007874_22500</name>
</gene>
<evidence type="ECO:0000313" key="2">
    <source>
        <dbReference type="Proteomes" id="UP001156882"/>
    </source>
</evidence>
<proteinExistence type="predicted"/>
<dbReference type="EMBL" id="BSPC01000021">
    <property type="protein sequence ID" value="GLS19233.1"/>
    <property type="molecule type" value="Genomic_DNA"/>
</dbReference>
<organism evidence="1 2">
    <name type="scientific">Labrys miyagiensis</name>
    <dbReference type="NCBI Taxonomy" id="346912"/>
    <lineage>
        <taxon>Bacteria</taxon>
        <taxon>Pseudomonadati</taxon>
        <taxon>Pseudomonadota</taxon>
        <taxon>Alphaproteobacteria</taxon>
        <taxon>Hyphomicrobiales</taxon>
        <taxon>Xanthobacteraceae</taxon>
        <taxon>Labrys</taxon>
    </lineage>
</organism>
<sequence length="111" mass="12039">MIGQSNFSAMFAKALLAATPENQLMAELAARGINNTIAWHNGPRVSDRRKLSVSGADRLVQFVEKQHAPSRGFAENQSPRCGSMADAGLAEITVAHCVCRKVFEIADRRAV</sequence>
<accession>A0ABQ6CFU6</accession>
<dbReference type="Proteomes" id="UP001156882">
    <property type="component" value="Unassembled WGS sequence"/>
</dbReference>
<evidence type="ECO:0000313" key="1">
    <source>
        <dbReference type="EMBL" id="GLS19233.1"/>
    </source>
</evidence>
<name>A0ABQ6CFU6_9HYPH</name>
<reference evidence="2" key="1">
    <citation type="journal article" date="2019" name="Int. J. Syst. Evol. Microbiol.">
        <title>The Global Catalogue of Microorganisms (GCM) 10K type strain sequencing project: providing services to taxonomists for standard genome sequencing and annotation.</title>
        <authorList>
            <consortium name="The Broad Institute Genomics Platform"/>
            <consortium name="The Broad Institute Genome Sequencing Center for Infectious Disease"/>
            <person name="Wu L."/>
            <person name="Ma J."/>
        </authorList>
    </citation>
    <scope>NUCLEOTIDE SEQUENCE [LARGE SCALE GENOMIC DNA]</scope>
    <source>
        <strain evidence="2">NBRC 101365</strain>
    </source>
</reference>